<proteinExistence type="predicted"/>
<gene>
    <name evidence="3" type="ORF">D9758_010987</name>
</gene>
<feature type="coiled-coil region" evidence="1">
    <location>
        <begin position="218"/>
        <end position="245"/>
    </location>
</feature>
<comment type="caution">
    <text evidence="3">The sequence shown here is derived from an EMBL/GenBank/DDBJ whole genome shotgun (WGS) entry which is preliminary data.</text>
</comment>
<evidence type="ECO:0000313" key="4">
    <source>
        <dbReference type="Proteomes" id="UP000559256"/>
    </source>
</evidence>
<feature type="region of interest" description="Disordered" evidence="2">
    <location>
        <begin position="1"/>
        <end position="67"/>
    </location>
</feature>
<feature type="compositionally biased region" description="Polar residues" evidence="2">
    <location>
        <begin position="27"/>
        <end position="38"/>
    </location>
</feature>
<keyword evidence="1" id="KW-0175">Coiled coil</keyword>
<evidence type="ECO:0000256" key="1">
    <source>
        <dbReference type="SAM" id="Coils"/>
    </source>
</evidence>
<protein>
    <submittedName>
        <fullName evidence="3">Uncharacterized protein</fullName>
    </submittedName>
</protein>
<reference evidence="3 4" key="1">
    <citation type="journal article" date="2020" name="ISME J.">
        <title>Uncovering the hidden diversity of litter-decomposition mechanisms in mushroom-forming fungi.</title>
        <authorList>
            <person name="Floudas D."/>
            <person name="Bentzer J."/>
            <person name="Ahren D."/>
            <person name="Johansson T."/>
            <person name="Persson P."/>
            <person name="Tunlid A."/>
        </authorList>
    </citation>
    <scope>NUCLEOTIDE SEQUENCE [LARGE SCALE GENOMIC DNA]</scope>
    <source>
        <strain evidence="3 4">CBS 291.85</strain>
    </source>
</reference>
<dbReference type="CDD" id="cd21037">
    <property type="entry name" value="MLKL_NTD"/>
    <property type="match status" value="1"/>
</dbReference>
<keyword evidence="4" id="KW-1185">Reference proteome</keyword>
<evidence type="ECO:0000256" key="2">
    <source>
        <dbReference type="SAM" id="MobiDB-lite"/>
    </source>
</evidence>
<accession>A0A8H5LPR6</accession>
<dbReference type="EMBL" id="JAACJM010000029">
    <property type="protein sequence ID" value="KAF5365077.1"/>
    <property type="molecule type" value="Genomic_DNA"/>
</dbReference>
<dbReference type="InterPro" id="IPR059179">
    <property type="entry name" value="MLKL-like_MCAfunc"/>
</dbReference>
<dbReference type="AlphaFoldDB" id="A0A8H5LPR6"/>
<organism evidence="3 4">
    <name type="scientific">Tetrapyrgos nigripes</name>
    <dbReference type="NCBI Taxonomy" id="182062"/>
    <lineage>
        <taxon>Eukaryota</taxon>
        <taxon>Fungi</taxon>
        <taxon>Dikarya</taxon>
        <taxon>Basidiomycota</taxon>
        <taxon>Agaricomycotina</taxon>
        <taxon>Agaricomycetes</taxon>
        <taxon>Agaricomycetidae</taxon>
        <taxon>Agaricales</taxon>
        <taxon>Marasmiineae</taxon>
        <taxon>Marasmiaceae</taxon>
        <taxon>Tetrapyrgos</taxon>
    </lineage>
</organism>
<dbReference type="Proteomes" id="UP000559256">
    <property type="component" value="Unassembled WGS sequence"/>
</dbReference>
<name>A0A8H5LPR6_9AGAR</name>
<evidence type="ECO:0000313" key="3">
    <source>
        <dbReference type="EMBL" id="KAF5365077.1"/>
    </source>
</evidence>
<sequence>MSPFMKRLGLWHKKKHSTHEQPRTPESHQSITEDNSLRNAAVPSCPSPTIPATMTQTIPDPEPELEPRLPRRETLKNVALVVLQVAGDVPVPFMKIASSVLLKILQRFDDMASNKLDFEALSKDIEAFLYLAESVRNRQIPSDVVDRFQRKMKDIEREILQSIAQSSPGALINVEDQKKVVVKLRIQLQQAINLFQLDLTIAIVPELDEFRGWKASINRNAILNLERVTQEADDIQHKIKSAKGHGEMRAADGQFSGQQAISSQVSGLSAYLDAPGSKWKSSGSLSNDVTAY</sequence>